<evidence type="ECO:0000313" key="2">
    <source>
        <dbReference type="Proteomes" id="UP000789901"/>
    </source>
</evidence>
<keyword evidence="2" id="KW-1185">Reference proteome</keyword>
<gene>
    <name evidence="1" type="ORF">GMARGA_LOCUS110</name>
</gene>
<protein>
    <submittedName>
        <fullName evidence="1">18225_t:CDS:1</fullName>
    </submittedName>
</protein>
<dbReference type="EMBL" id="CAJVQB010000006">
    <property type="protein sequence ID" value="CAG8457033.1"/>
    <property type="molecule type" value="Genomic_DNA"/>
</dbReference>
<proteinExistence type="predicted"/>
<accession>A0ABM8VVH7</accession>
<reference evidence="1 2" key="1">
    <citation type="submission" date="2021-06" db="EMBL/GenBank/DDBJ databases">
        <authorList>
            <person name="Kallberg Y."/>
            <person name="Tangrot J."/>
            <person name="Rosling A."/>
        </authorList>
    </citation>
    <scope>NUCLEOTIDE SEQUENCE [LARGE SCALE GENOMIC DNA]</scope>
    <source>
        <strain evidence="1 2">120-4 pot B 10/14</strain>
    </source>
</reference>
<organism evidence="1 2">
    <name type="scientific">Gigaspora margarita</name>
    <dbReference type="NCBI Taxonomy" id="4874"/>
    <lineage>
        <taxon>Eukaryota</taxon>
        <taxon>Fungi</taxon>
        <taxon>Fungi incertae sedis</taxon>
        <taxon>Mucoromycota</taxon>
        <taxon>Glomeromycotina</taxon>
        <taxon>Glomeromycetes</taxon>
        <taxon>Diversisporales</taxon>
        <taxon>Gigasporaceae</taxon>
        <taxon>Gigaspora</taxon>
    </lineage>
</organism>
<comment type="caution">
    <text evidence="1">The sequence shown here is derived from an EMBL/GenBank/DDBJ whole genome shotgun (WGS) entry which is preliminary data.</text>
</comment>
<sequence length="147" mass="16760">TKNGKYRRHPIQQVQPSTLNTIRRFVTEWNQDPVSQTSNLLIMGTQVFMTSGDNTIPLSLPVEESLATYNDIPLFEDIEILNNAMPLLLLTEESLVTYDDLSLFEDSEILAPVTENPNQIDHSVDSEKDYFCQIRNDLLVQSNSIPF</sequence>
<evidence type="ECO:0000313" key="1">
    <source>
        <dbReference type="EMBL" id="CAG8457033.1"/>
    </source>
</evidence>
<name>A0ABM8VVH7_GIGMA</name>
<feature type="non-terminal residue" evidence="1">
    <location>
        <position position="1"/>
    </location>
</feature>
<dbReference type="Proteomes" id="UP000789901">
    <property type="component" value="Unassembled WGS sequence"/>
</dbReference>